<dbReference type="PANTHER" id="PTHR37526">
    <property type="entry name" value="PROTEIN TUSB"/>
    <property type="match status" value="1"/>
</dbReference>
<dbReference type="Gene3D" id="3.40.1260.10">
    <property type="entry name" value="DsrEFH-like"/>
    <property type="match status" value="1"/>
</dbReference>
<gene>
    <name evidence="1" type="primary">tusB</name>
    <name evidence="1" type="ORF">VHP8226_00321</name>
</gene>
<dbReference type="InterPro" id="IPR007215">
    <property type="entry name" value="Sulphur_relay_TusB/DsrH"/>
</dbReference>
<reference evidence="1" key="1">
    <citation type="submission" date="2021-12" db="EMBL/GenBank/DDBJ databases">
        <authorList>
            <person name="Rodrigo-Torres L."/>
            <person name="Arahal R. D."/>
            <person name="Lucena T."/>
        </authorList>
    </citation>
    <scope>NUCLEOTIDE SEQUENCE</scope>
    <source>
        <strain evidence="1">CECT 8226</strain>
    </source>
</reference>
<keyword evidence="2" id="KW-1185">Reference proteome</keyword>
<organism evidence="1 2">
    <name type="scientific">Vibrio hippocampi</name>
    <dbReference type="NCBI Taxonomy" id="654686"/>
    <lineage>
        <taxon>Bacteria</taxon>
        <taxon>Pseudomonadati</taxon>
        <taxon>Pseudomonadota</taxon>
        <taxon>Gammaproteobacteria</taxon>
        <taxon>Vibrionales</taxon>
        <taxon>Vibrionaceae</taxon>
        <taxon>Vibrio</taxon>
    </lineage>
</organism>
<dbReference type="Pfam" id="PF04077">
    <property type="entry name" value="DsrH"/>
    <property type="match status" value="1"/>
</dbReference>
<accession>A0ABM8ZEL3</accession>
<dbReference type="SUPFAM" id="SSF75169">
    <property type="entry name" value="DsrEFH-like"/>
    <property type="match status" value="1"/>
</dbReference>
<proteinExistence type="predicted"/>
<name>A0ABM8ZEL3_9VIBR</name>
<dbReference type="EMBL" id="CAKLCM010000001">
    <property type="protein sequence ID" value="CAH0524485.1"/>
    <property type="molecule type" value="Genomic_DNA"/>
</dbReference>
<comment type="caution">
    <text evidence="1">The sequence shown here is derived from an EMBL/GenBank/DDBJ whole genome shotgun (WGS) entry which is preliminary data.</text>
</comment>
<dbReference type="PANTHER" id="PTHR37526:SF1">
    <property type="entry name" value="PROTEIN TUSB"/>
    <property type="match status" value="1"/>
</dbReference>
<dbReference type="InterPro" id="IPR027396">
    <property type="entry name" value="DsrEFH-like"/>
</dbReference>
<evidence type="ECO:0000313" key="1">
    <source>
        <dbReference type="EMBL" id="CAH0524485.1"/>
    </source>
</evidence>
<dbReference type="RefSeq" id="WP_237483400.1">
    <property type="nucleotide sequence ID" value="NZ_CAKLCM010000001.1"/>
</dbReference>
<dbReference type="NCBIfam" id="TIGR03011">
    <property type="entry name" value="sulf_tusB_dsrH"/>
    <property type="match status" value="1"/>
</dbReference>
<protein>
    <submittedName>
        <fullName evidence="1">Protein TusB</fullName>
    </submittedName>
</protein>
<sequence length="87" mass="9775">MLHIIKNKAGLEAASVFLSSQDELILIEEASYLTKLCSESITERSFVLLEDLLARGINKEQVASCEVVDFSGFVRLTERHDSSLTWE</sequence>
<evidence type="ECO:0000313" key="2">
    <source>
        <dbReference type="Proteomes" id="UP000838160"/>
    </source>
</evidence>
<dbReference type="Proteomes" id="UP000838160">
    <property type="component" value="Unassembled WGS sequence"/>
</dbReference>